<comment type="caution">
    <text evidence="6">The sequence shown here is derived from an EMBL/GenBank/DDBJ whole genome shotgun (WGS) entry which is preliminary data.</text>
</comment>
<dbReference type="SMART" id="SM00421">
    <property type="entry name" value="HTH_LUXR"/>
    <property type="match status" value="1"/>
</dbReference>
<organism evidence="6 7">
    <name type="scientific">Achromobacter marplatensis</name>
    <dbReference type="NCBI Taxonomy" id="470868"/>
    <lineage>
        <taxon>Bacteria</taxon>
        <taxon>Pseudomonadati</taxon>
        <taxon>Pseudomonadota</taxon>
        <taxon>Betaproteobacteria</taxon>
        <taxon>Burkholderiales</taxon>
        <taxon>Alcaligenaceae</taxon>
        <taxon>Achromobacter</taxon>
    </lineage>
</organism>
<dbReference type="EMBL" id="JAOCKG010000002">
    <property type="protein sequence ID" value="MDH2049700.1"/>
    <property type="molecule type" value="Genomic_DNA"/>
</dbReference>
<name>A0AA43AZF5_9BURK</name>
<gene>
    <name evidence="6" type="ORF">N5K24_04815</name>
</gene>
<reference evidence="6" key="1">
    <citation type="submission" date="2022-09" db="EMBL/GenBank/DDBJ databases">
        <title>Intensive care unit water sources are persistently colonized with multi-drug resistant bacteria and are the site of extensive horizontal gene transfer of antibiotic resistance genes.</title>
        <authorList>
            <person name="Diorio-Toth L."/>
        </authorList>
    </citation>
    <scope>NUCLEOTIDE SEQUENCE</scope>
    <source>
        <strain evidence="6">GD03676</strain>
    </source>
</reference>
<dbReference type="SMART" id="SM00448">
    <property type="entry name" value="REC"/>
    <property type="match status" value="1"/>
</dbReference>
<dbReference type="PROSITE" id="PS50043">
    <property type="entry name" value="HTH_LUXR_2"/>
    <property type="match status" value="1"/>
</dbReference>
<evidence type="ECO:0000313" key="7">
    <source>
        <dbReference type="Proteomes" id="UP001161276"/>
    </source>
</evidence>
<feature type="modified residue" description="4-aspartylphosphate" evidence="3">
    <location>
        <position position="59"/>
    </location>
</feature>
<dbReference type="InterPro" id="IPR001789">
    <property type="entry name" value="Sig_transdc_resp-reg_receiver"/>
</dbReference>
<evidence type="ECO:0000259" key="4">
    <source>
        <dbReference type="PROSITE" id="PS50043"/>
    </source>
</evidence>
<dbReference type="PANTHER" id="PTHR43214">
    <property type="entry name" value="TWO-COMPONENT RESPONSE REGULATOR"/>
    <property type="match status" value="1"/>
</dbReference>
<evidence type="ECO:0000259" key="5">
    <source>
        <dbReference type="PROSITE" id="PS50110"/>
    </source>
</evidence>
<evidence type="ECO:0000256" key="1">
    <source>
        <dbReference type="ARBA" id="ARBA00022553"/>
    </source>
</evidence>
<sequence length="226" mass="24203">MAFKTEIYVALVDDHPAVSLGVASVLSDKTGLVVVGQATDSTGLMSLLDESPCHVLISDFSMPGGKYGDGLALIAYLARRYPTLRTVIYTMFDSPILMWAMVRQNVTGIVSKCDSPSHLVNAVRAVCAGQKYYSPVIKELLLNNMQMGEEGRLTPREAEVVRLFCAGGTITGIAGMVHRSVQTISTQKRSAMRKLGVTTDAELIRHVLGNGMATSIDLAGAEGVQP</sequence>
<feature type="domain" description="Response regulatory" evidence="5">
    <location>
        <begin position="8"/>
        <end position="127"/>
    </location>
</feature>
<evidence type="ECO:0000256" key="3">
    <source>
        <dbReference type="PROSITE-ProRule" id="PRU00169"/>
    </source>
</evidence>
<evidence type="ECO:0000256" key="2">
    <source>
        <dbReference type="ARBA" id="ARBA00023125"/>
    </source>
</evidence>
<dbReference type="GO" id="GO:0006355">
    <property type="term" value="P:regulation of DNA-templated transcription"/>
    <property type="evidence" value="ECO:0007669"/>
    <property type="project" value="InterPro"/>
</dbReference>
<dbReference type="PRINTS" id="PR00038">
    <property type="entry name" value="HTHLUXR"/>
</dbReference>
<dbReference type="Gene3D" id="3.40.50.2300">
    <property type="match status" value="1"/>
</dbReference>
<dbReference type="GO" id="GO:0003677">
    <property type="term" value="F:DNA binding"/>
    <property type="evidence" value="ECO:0007669"/>
    <property type="project" value="UniProtKB-KW"/>
</dbReference>
<keyword evidence="1 3" id="KW-0597">Phosphoprotein</keyword>
<dbReference type="PANTHER" id="PTHR43214:SF17">
    <property type="entry name" value="TRANSCRIPTIONAL REGULATORY PROTEIN RCSB"/>
    <property type="match status" value="1"/>
</dbReference>
<dbReference type="Pfam" id="PF00072">
    <property type="entry name" value="Response_reg"/>
    <property type="match status" value="1"/>
</dbReference>
<dbReference type="Proteomes" id="UP001161276">
    <property type="component" value="Unassembled WGS sequence"/>
</dbReference>
<feature type="domain" description="HTH luxR-type" evidence="4">
    <location>
        <begin position="146"/>
        <end position="211"/>
    </location>
</feature>
<dbReference type="Pfam" id="PF00196">
    <property type="entry name" value="GerE"/>
    <property type="match status" value="1"/>
</dbReference>
<protein>
    <submittedName>
        <fullName evidence="6">Response regulator</fullName>
    </submittedName>
</protein>
<dbReference type="CDD" id="cd17535">
    <property type="entry name" value="REC_NarL-like"/>
    <property type="match status" value="1"/>
</dbReference>
<dbReference type="SUPFAM" id="SSF46894">
    <property type="entry name" value="C-terminal effector domain of the bipartite response regulators"/>
    <property type="match status" value="1"/>
</dbReference>
<dbReference type="InterPro" id="IPR016032">
    <property type="entry name" value="Sig_transdc_resp-reg_C-effctor"/>
</dbReference>
<accession>A0AA43AZF5</accession>
<proteinExistence type="predicted"/>
<dbReference type="SUPFAM" id="SSF52172">
    <property type="entry name" value="CheY-like"/>
    <property type="match status" value="1"/>
</dbReference>
<dbReference type="PROSITE" id="PS50110">
    <property type="entry name" value="RESPONSE_REGULATORY"/>
    <property type="match status" value="1"/>
</dbReference>
<dbReference type="RefSeq" id="WP_006224267.1">
    <property type="nucleotide sequence ID" value="NZ_ALJE01000011.1"/>
</dbReference>
<keyword evidence="2" id="KW-0238">DNA-binding</keyword>
<dbReference type="InterPro" id="IPR039420">
    <property type="entry name" value="WalR-like"/>
</dbReference>
<dbReference type="InterPro" id="IPR011006">
    <property type="entry name" value="CheY-like_superfamily"/>
</dbReference>
<dbReference type="InterPro" id="IPR000792">
    <property type="entry name" value="Tscrpt_reg_LuxR_C"/>
</dbReference>
<dbReference type="CDD" id="cd06170">
    <property type="entry name" value="LuxR_C_like"/>
    <property type="match status" value="1"/>
</dbReference>
<dbReference type="AlphaFoldDB" id="A0AA43AZF5"/>
<evidence type="ECO:0000313" key="6">
    <source>
        <dbReference type="EMBL" id="MDH2049700.1"/>
    </source>
</evidence>
<dbReference type="InterPro" id="IPR058245">
    <property type="entry name" value="NreC/VraR/RcsB-like_REC"/>
</dbReference>
<dbReference type="GO" id="GO:0000160">
    <property type="term" value="P:phosphorelay signal transduction system"/>
    <property type="evidence" value="ECO:0007669"/>
    <property type="project" value="InterPro"/>
</dbReference>